<name>A0AAE0CE15_9CHLO</name>
<proteinExistence type="predicted"/>
<reference evidence="1 2" key="1">
    <citation type="journal article" date="2015" name="Genome Biol. Evol.">
        <title>Comparative Genomics of a Bacterivorous Green Alga Reveals Evolutionary Causalities and Consequences of Phago-Mixotrophic Mode of Nutrition.</title>
        <authorList>
            <person name="Burns J.A."/>
            <person name="Paasch A."/>
            <person name="Narechania A."/>
            <person name="Kim E."/>
        </authorList>
    </citation>
    <scope>NUCLEOTIDE SEQUENCE [LARGE SCALE GENOMIC DNA]</scope>
    <source>
        <strain evidence="1 2">PLY_AMNH</strain>
    </source>
</reference>
<accession>A0AAE0CE15</accession>
<evidence type="ECO:0000313" key="2">
    <source>
        <dbReference type="Proteomes" id="UP001190700"/>
    </source>
</evidence>
<protein>
    <submittedName>
        <fullName evidence="1">Uncharacterized protein</fullName>
    </submittedName>
</protein>
<keyword evidence="2" id="KW-1185">Reference proteome</keyword>
<dbReference type="AlphaFoldDB" id="A0AAE0CE15"/>
<gene>
    <name evidence="1" type="ORF">CYMTET_38153</name>
</gene>
<dbReference type="Proteomes" id="UP001190700">
    <property type="component" value="Unassembled WGS sequence"/>
</dbReference>
<sequence length="205" mass="23092">MYTDRQHARMTAVRSALESLRLRRQHSASGFGLVLSGGACAPDTKHDSDIFAIDNECYDSYESASPHSSPSRCVLPRYDVVVLENAFRLPPPLPRAFDTFVLEPLSAFPTFLPLCHLPLVVLGHVTPWPRTVEDRAYYALTDIHEPQQQRDLQLNFLTTGGDIVFKRLCDALTRVLTATRPGHAPALLTGISRFTDIRQSWNQYR</sequence>
<organism evidence="1 2">
    <name type="scientific">Cymbomonas tetramitiformis</name>
    <dbReference type="NCBI Taxonomy" id="36881"/>
    <lineage>
        <taxon>Eukaryota</taxon>
        <taxon>Viridiplantae</taxon>
        <taxon>Chlorophyta</taxon>
        <taxon>Pyramimonadophyceae</taxon>
        <taxon>Pyramimonadales</taxon>
        <taxon>Pyramimonadaceae</taxon>
        <taxon>Cymbomonas</taxon>
    </lineage>
</organism>
<comment type="caution">
    <text evidence="1">The sequence shown here is derived from an EMBL/GenBank/DDBJ whole genome shotgun (WGS) entry which is preliminary data.</text>
</comment>
<dbReference type="EMBL" id="LGRX02025346">
    <property type="protein sequence ID" value="KAK3252559.1"/>
    <property type="molecule type" value="Genomic_DNA"/>
</dbReference>
<evidence type="ECO:0000313" key="1">
    <source>
        <dbReference type="EMBL" id="KAK3252559.1"/>
    </source>
</evidence>